<sequence length="228" mass="24572">MRGHPRTLLVLRFRLVTGATGTWGHQQAAPGTPPAALPVRRLARLDSLAESNLLLISGTQVKPRLFPFNVGVTLVYYCRFLHRISLLNALNRAPIGSPSIGVSTIQGRILLQRGCPPPPLVRCLSRGLPAPPRLPHLHGAWERARTIRQHSRELIPAAVRSAAWRRPPAGHRAPPLLGGPGAAQLPSLIVRRTPPGAPSLPESTGPPRPPHLHAPRSGTAQFANTRGN</sequence>
<feature type="region of interest" description="Disordered" evidence="1">
    <location>
        <begin position="191"/>
        <end position="228"/>
    </location>
</feature>
<protein>
    <submittedName>
        <fullName evidence="3">Uncharacterized protein</fullName>
    </submittedName>
</protein>
<feature type="compositionally biased region" description="Polar residues" evidence="1">
    <location>
        <begin position="218"/>
        <end position="228"/>
    </location>
</feature>
<proteinExistence type="predicted"/>
<evidence type="ECO:0000256" key="2">
    <source>
        <dbReference type="SAM" id="SignalP"/>
    </source>
</evidence>
<dbReference type="Proteomes" id="UP001066276">
    <property type="component" value="Chromosome 11"/>
</dbReference>
<gene>
    <name evidence="3" type="ORF">NDU88_002677</name>
</gene>
<accession>A0AAV7LD07</accession>
<name>A0AAV7LD07_PLEWA</name>
<feature type="chain" id="PRO_5043630745" evidence="2">
    <location>
        <begin position="19"/>
        <end position="228"/>
    </location>
</feature>
<keyword evidence="2" id="KW-0732">Signal</keyword>
<reference evidence="3" key="1">
    <citation type="journal article" date="2022" name="bioRxiv">
        <title>Sequencing and chromosome-scale assembly of the giantPleurodeles waltlgenome.</title>
        <authorList>
            <person name="Brown T."/>
            <person name="Elewa A."/>
            <person name="Iarovenko S."/>
            <person name="Subramanian E."/>
            <person name="Araus A.J."/>
            <person name="Petzold A."/>
            <person name="Susuki M."/>
            <person name="Suzuki K.-i.T."/>
            <person name="Hayashi T."/>
            <person name="Toyoda A."/>
            <person name="Oliveira C."/>
            <person name="Osipova E."/>
            <person name="Leigh N.D."/>
            <person name="Simon A."/>
            <person name="Yun M.H."/>
        </authorList>
    </citation>
    <scope>NUCLEOTIDE SEQUENCE</scope>
    <source>
        <strain evidence="3">20211129_DDA</strain>
        <tissue evidence="3">Liver</tissue>
    </source>
</reference>
<feature type="signal peptide" evidence="2">
    <location>
        <begin position="1"/>
        <end position="18"/>
    </location>
</feature>
<keyword evidence="4" id="KW-1185">Reference proteome</keyword>
<organism evidence="3 4">
    <name type="scientific">Pleurodeles waltl</name>
    <name type="common">Iberian ribbed newt</name>
    <dbReference type="NCBI Taxonomy" id="8319"/>
    <lineage>
        <taxon>Eukaryota</taxon>
        <taxon>Metazoa</taxon>
        <taxon>Chordata</taxon>
        <taxon>Craniata</taxon>
        <taxon>Vertebrata</taxon>
        <taxon>Euteleostomi</taxon>
        <taxon>Amphibia</taxon>
        <taxon>Batrachia</taxon>
        <taxon>Caudata</taxon>
        <taxon>Salamandroidea</taxon>
        <taxon>Salamandridae</taxon>
        <taxon>Pleurodelinae</taxon>
        <taxon>Pleurodeles</taxon>
    </lineage>
</organism>
<evidence type="ECO:0000313" key="3">
    <source>
        <dbReference type="EMBL" id="KAJ1089526.1"/>
    </source>
</evidence>
<evidence type="ECO:0000256" key="1">
    <source>
        <dbReference type="SAM" id="MobiDB-lite"/>
    </source>
</evidence>
<dbReference type="EMBL" id="JANPWB010000015">
    <property type="protein sequence ID" value="KAJ1089526.1"/>
    <property type="molecule type" value="Genomic_DNA"/>
</dbReference>
<dbReference type="AlphaFoldDB" id="A0AAV7LD07"/>
<comment type="caution">
    <text evidence="3">The sequence shown here is derived from an EMBL/GenBank/DDBJ whole genome shotgun (WGS) entry which is preliminary data.</text>
</comment>
<evidence type="ECO:0000313" key="4">
    <source>
        <dbReference type="Proteomes" id="UP001066276"/>
    </source>
</evidence>